<accession>A0A0V1J373</accession>
<dbReference type="EMBL" id="JYDS01000143">
    <property type="protein sequence ID" value="KRZ23485.1"/>
    <property type="molecule type" value="Genomic_DNA"/>
</dbReference>
<gene>
    <name evidence="1" type="ORF">T4A_1092</name>
    <name evidence="2" type="ORF">T4B_772</name>
    <name evidence="3" type="ORF">T4C_13836</name>
</gene>
<comment type="caution">
    <text evidence="3">The sequence shown here is derived from an EMBL/GenBank/DDBJ whole genome shotgun (WGS) entry which is preliminary data.</text>
</comment>
<dbReference type="EMBL" id="JYDV01000140">
    <property type="protein sequence ID" value="KRZ29436.1"/>
    <property type="molecule type" value="Genomic_DNA"/>
</dbReference>
<dbReference type="Proteomes" id="UP000054632">
    <property type="component" value="Unassembled WGS sequence"/>
</dbReference>
<proteinExistence type="predicted"/>
<name>A0A0V1J373_TRIPS</name>
<evidence type="ECO:0000313" key="4">
    <source>
        <dbReference type="Proteomes" id="UP000054632"/>
    </source>
</evidence>
<sequence>MNSNLAFGKKTTTTVASRVALQPFNKADEFLASNFPSAGNLPDNITCLITVELASTRHEKRLPVSRRLLYYDLINITYEYSQQFYVSTNMSKLASLCQKKPFTRNLYANHSPL</sequence>
<organism evidence="3 6">
    <name type="scientific">Trichinella pseudospiralis</name>
    <name type="common">Parasitic roundworm</name>
    <dbReference type="NCBI Taxonomy" id="6337"/>
    <lineage>
        <taxon>Eukaryota</taxon>
        <taxon>Metazoa</taxon>
        <taxon>Ecdysozoa</taxon>
        <taxon>Nematoda</taxon>
        <taxon>Enoplea</taxon>
        <taxon>Dorylaimia</taxon>
        <taxon>Trichinellida</taxon>
        <taxon>Trichinellidae</taxon>
        <taxon>Trichinella</taxon>
    </lineage>
</organism>
<reference evidence="4 5" key="1">
    <citation type="submission" date="2015-01" db="EMBL/GenBank/DDBJ databases">
        <title>Evolution of Trichinella species and genotypes.</title>
        <authorList>
            <person name="Korhonen P.K."/>
            <person name="Edoardo P."/>
            <person name="Giuseppe L.R."/>
            <person name="Gasser R.B."/>
        </authorList>
    </citation>
    <scope>NUCLEOTIDE SEQUENCE [LARGE SCALE GENOMIC DNA]</scope>
    <source>
        <strain evidence="1">ISS13</strain>
        <strain evidence="3">ISS176</strain>
        <strain evidence="2">ISS588</strain>
    </source>
</reference>
<evidence type="ECO:0000313" key="3">
    <source>
        <dbReference type="EMBL" id="KRZ29436.1"/>
    </source>
</evidence>
<protein>
    <submittedName>
        <fullName evidence="3">Uncharacterized protein</fullName>
    </submittedName>
</protein>
<dbReference type="EMBL" id="JYDR01000036">
    <property type="protein sequence ID" value="KRY73254.1"/>
    <property type="molecule type" value="Genomic_DNA"/>
</dbReference>
<keyword evidence="5" id="KW-1185">Reference proteome</keyword>
<evidence type="ECO:0000313" key="1">
    <source>
        <dbReference type="EMBL" id="KRY73254.1"/>
    </source>
</evidence>
<dbReference type="Proteomes" id="UP000054826">
    <property type="component" value="Unassembled WGS sequence"/>
</dbReference>
<evidence type="ECO:0000313" key="2">
    <source>
        <dbReference type="EMBL" id="KRZ23485.1"/>
    </source>
</evidence>
<dbReference type="AlphaFoldDB" id="A0A0V1J373"/>
<evidence type="ECO:0000313" key="6">
    <source>
        <dbReference type="Proteomes" id="UP000054826"/>
    </source>
</evidence>
<evidence type="ECO:0000313" key="5">
    <source>
        <dbReference type="Proteomes" id="UP000054805"/>
    </source>
</evidence>
<dbReference type="Proteomes" id="UP000054805">
    <property type="component" value="Unassembled WGS sequence"/>
</dbReference>